<evidence type="ECO:0000313" key="6">
    <source>
        <dbReference type="EMBL" id="HAS6676695.1"/>
    </source>
</evidence>
<evidence type="ECO:0000256" key="4">
    <source>
        <dbReference type="ARBA" id="ARBA00023163"/>
    </source>
</evidence>
<keyword evidence="3" id="KW-0238">DNA-binding</keyword>
<reference evidence="7 8" key="2">
    <citation type="submission" date="2018-12" db="EMBL/GenBank/DDBJ databases">
        <title>Genomic insights into the evolutionary origins and pathogenicity of five Vibrio parahaemolyticus strains isolated from the shrimp with acute hepatopancreatic necrosis disease (AHPND).</title>
        <authorList>
            <person name="Yang Q."/>
            <person name="Dong X."/>
            <person name="Xie G."/>
            <person name="Fu S."/>
            <person name="Zou P."/>
            <person name="Sun J."/>
            <person name="Wang Y."/>
            <person name="Huang J."/>
        </authorList>
    </citation>
    <scope>NUCLEOTIDE SEQUENCE [LARGE SCALE GENOMIC DNA]</scope>
    <source>
        <strain evidence="7 8">20160303005-1</strain>
    </source>
</reference>
<dbReference type="CDD" id="cd05466">
    <property type="entry name" value="PBP2_LTTR_substrate"/>
    <property type="match status" value="1"/>
</dbReference>
<sequence>MLNEKSFIDKDLNLLILLVTLYDEQSTSKTAERLFVTQSAISKGLRKLREQLNDPLFVRSRDGFVPTEKCSDLVSKIGPLLTELENVYSDSSQLLTKDYAGELSIAISSAMYFALSETIYLQLKNDFPSATIRIVNWSESTEQQILNTKIHIGINYHPIDVSKDLVREPLLPVSFNFIARKDHPLSQQLVCLEDISRFPLVVSVIPNFTTKNSKIEHTLHKLKLRSNIILRSDNANLCLSTLKDSNALMPVNHLFAQKAVQEHEHVKLKTSFDINNHLPSMTLGLFYSNTLASGKLSKLVISSLKKAINNPKTQ</sequence>
<dbReference type="GO" id="GO:0003677">
    <property type="term" value="F:DNA binding"/>
    <property type="evidence" value="ECO:0007669"/>
    <property type="project" value="UniProtKB-KW"/>
</dbReference>
<evidence type="ECO:0000256" key="1">
    <source>
        <dbReference type="ARBA" id="ARBA00009437"/>
    </source>
</evidence>
<reference evidence="6" key="3">
    <citation type="submission" date="2019-12" db="EMBL/GenBank/DDBJ databases">
        <authorList>
            <consortium name="NCBI Pathogen Detection Project"/>
        </authorList>
    </citation>
    <scope>NUCLEOTIDE SEQUENCE</scope>
    <source>
        <strain evidence="6">1930</strain>
    </source>
</reference>
<gene>
    <name evidence="7" type="ORF">EHC69_26355</name>
    <name evidence="6" type="ORF">I7278_07725</name>
</gene>
<dbReference type="InterPro" id="IPR036390">
    <property type="entry name" value="WH_DNA-bd_sf"/>
</dbReference>
<evidence type="ECO:0000313" key="8">
    <source>
        <dbReference type="Proteomes" id="UP000464718"/>
    </source>
</evidence>
<dbReference type="SUPFAM" id="SSF46785">
    <property type="entry name" value="Winged helix' DNA-binding domain"/>
    <property type="match status" value="1"/>
</dbReference>
<accession>A0A2R9VUN2</accession>
<dbReference type="Proteomes" id="UP000856022">
    <property type="component" value="Unassembled WGS sequence"/>
</dbReference>
<evidence type="ECO:0000256" key="3">
    <source>
        <dbReference type="ARBA" id="ARBA00023125"/>
    </source>
</evidence>
<name>A0A2R9VUN2_VIBPH</name>
<dbReference type="InterPro" id="IPR050389">
    <property type="entry name" value="LysR-type_TF"/>
</dbReference>
<reference evidence="6" key="1">
    <citation type="journal article" date="2018" name="Genome Biol.">
        <title>SKESA: strategic k-mer extension for scrupulous assemblies.</title>
        <authorList>
            <person name="Souvorov A."/>
            <person name="Agarwala R."/>
            <person name="Lipman D.J."/>
        </authorList>
    </citation>
    <scope>NUCLEOTIDE SEQUENCE</scope>
    <source>
        <strain evidence="6">1930</strain>
    </source>
</reference>
<dbReference type="InterPro" id="IPR005119">
    <property type="entry name" value="LysR_subst-bd"/>
</dbReference>
<evidence type="ECO:0000313" key="7">
    <source>
        <dbReference type="EMBL" id="QHH12762.1"/>
    </source>
</evidence>
<dbReference type="SUPFAM" id="SSF53850">
    <property type="entry name" value="Periplasmic binding protein-like II"/>
    <property type="match status" value="1"/>
</dbReference>
<dbReference type="AlphaFoldDB" id="A0A2R9VUN2"/>
<keyword evidence="4" id="KW-0804">Transcription</keyword>
<evidence type="ECO:0000256" key="2">
    <source>
        <dbReference type="ARBA" id="ARBA00023015"/>
    </source>
</evidence>
<dbReference type="PROSITE" id="PS50931">
    <property type="entry name" value="HTH_LYSR"/>
    <property type="match status" value="1"/>
</dbReference>
<dbReference type="InterPro" id="IPR036388">
    <property type="entry name" value="WH-like_DNA-bd_sf"/>
</dbReference>
<dbReference type="Gene3D" id="1.10.10.10">
    <property type="entry name" value="Winged helix-like DNA-binding domain superfamily/Winged helix DNA-binding domain"/>
    <property type="match status" value="1"/>
</dbReference>
<feature type="domain" description="HTH lysR-type" evidence="5">
    <location>
        <begin position="11"/>
        <end position="67"/>
    </location>
</feature>
<proteinExistence type="inferred from homology"/>
<dbReference type="Pfam" id="PF00126">
    <property type="entry name" value="HTH_1"/>
    <property type="match status" value="1"/>
</dbReference>
<dbReference type="PANTHER" id="PTHR30118">
    <property type="entry name" value="HTH-TYPE TRANSCRIPTIONAL REGULATOR LEUO-RELATED"/>
    <property type="match status" value="1"/>
</dbReference>
<comment type="similarity">
    <text evidence="1">Belongs to the LysR transcriptional regulatory family.</text>
</comment>
<keyword evidence="2" id="KW-0805">Transcription regulation</keyword>
<dbReference type="InterPro" id="IPR000847">
    <property type="entry name" value="LysR_HTH_N"/>
</dbReference>
<dbReference type="PANTHER" id="PTHR30118:SF15">
    <property type="entry name" value="TRANSCRIPTIONAL REGULATORY PROTEIN"/>
    <property type="match status" value="1"/>
</dbReference>
<dbReference type="EMBL" id="CP034299">
    <property type="protein sequence ID" value="QHH12762.1"/>
    <property type="molecule type" value="Genomic_DNA"/>
</dbReference>
<protein>
    <submittedName>
        <fullName evidence="6">LysR family transcriptional regulator</fullName>
    </submittedName>
</protein>
<dbReference type="Gene3D" id="3.40.190.10">
    <property type="entry name" value="Periplasmic binding protein-like II"/>
    <property type="match status" value="2"/>
</dbReference>
<dbReference type="GO" id="GO:0003700">
    <property type="term" value="F:DNA-binding transcription factor activity"/>
    <property type="evidence" value="ECO:0007669"/>
    <property type="project" value="InterPro"/>
</dbReference>
<organism evidence="6">
    <name type="scientific">Vibrio parahaemolyticus</name>
    <dbReference type="NCBI Taxonomy" id="670"/>
    <lineage>
        <taxon>Bacteria</taxon>
        <taxon>Pseudomonadati</taxon>
        <taxon>Pseudomonadota</taxon>
        <taxon>Gammaproteobacteria</taxon>
        <taxon>Vibrionales</taxon>
        <taxon>Vibrionaceae</taxon>
        <taxon>Vibrio</taxon>
    </lineage>
</organism>
<dbReference type="Pfam" id="PF03466">
    <property type="entry name" value="LysR_substrate"/>
    <property type="match status" value="1"/>
</dbReference>
<dbReference type="PRINTS" id="PR00039">
    <property type="entry name" value="HTHLYSR"/>
</dbReference>
<dbReference type="Proteomes" id="UP000464718">
    <property type="component" value="Chromosome ii"/>
</dbReference>
<evidence type="ECO:0000259" key="5">
    <source>
        <dbReference type="PROSITE" id="PS50931"/>
    </source>
</evidence>
<dbReference type="EMBL" id="DACQKT010000002">
    <property type="protein sequence ID" value="HAS6676695.1"/>
    <property type="molecule type" value="Genomic_DNA"/>
</dbReference>
<dbReference type="RefSeq" id="WP_025507193.1">
    <property type="nucleotide sequence ID" value="NZ_CP013249.1"/>
</dbReference>